<dbReference type="InterPro" id="IPR036465">
    <property type="entry name" value="vWFA_dom_sf"/>
</dbReference>
<dbReference type="EMBL" id="BTRK01000005">
    <property type="protein sequence ID" value="GMR51540.1"/>
    <property type="molecule type" value="Genomic_DNA"/>
</dbReference>
<keyword evidence="4" id="KW-1185">Reference proteome</keyword>
<accession>A0AAN5CVQ9</accession>
<feature type="non-terminal residue" evidence="3">
    <location>
        <position position="1"/>
    </location>
</feature>
<comment type="caution">
    <text evidence="3">The sequence shown here is derived from an EMBL/GenBank/DDBJ whole genome shotgun (WGS) entry which is preliminary data.</text>
</comment>
<gene>
    <name evidence="2" type="ORF">PMAYCL1PPCAC_21735</name>
    <name evidence="3" type="ORF">PMAYCL1PPCAC_21746</name>
</gene>
<evidence type="ECO:0000313" key="2">
    <source>
        <dbReference type="EMBL" id="GMR51540.1"/>
    </source>
</evidence>
<sequence length="324" mass="35370">TSEAMGEEALGKAGRLTVSFLTDGITDFLNTDTDATFYSRVGVIAMSDTATTLYNLNMTKYDTIGSKAAIREGVANMDFVSGFFAARQMLAAGKEGNPERASAREVIYYMTDTKIQLFSDDDVTKMDQFKEYLGVIIVNDFLKEGETQSPLSKNVASEGFYFANDDYMTGLQSFCKANCFCLPSKTAYAGGDTIVKAAGGCYTGSSKLTPYKTAKTICYDLGGDLVSVHDNQKGAFLGQLMSGTKSDYFWIGYEKSKSDEWYWEDGSTDPYTNWGVNEPSPAPIAKCAYVDTTKRTLPWGAGNCNTGFPYACQFAPCQVGNRDC</sequence>
<evidence type="ECO:0000259" key="1">
    <source>
        <dbReference type="PROSITE" id="PS50041"/>
    </source>
</evidence>
<reference evidence="3" key="2">
    <citation type="submission" date="2023-06" db="EMBL/GenBank/DDBJ databases">
        <title>Genome assembly of Pristionchus species.</title>
        <authorList>
            <person name="Yoshida K."/>
            <person name="Sommer R.J."/>
        </authorList>
    </citation>
    <scope>NUCLEOTIDE SEQUENCE</scope>
    <source>
        <strain evidence="3 4">RS5460</strain>
    </source>
</reference>
<dbReference type="Gene3D" id="3.10.100.10">
    <property type="entry name" value="Mannose-Binding Protein A, subunit A"/>
    <property type="match status" value="1"/>
</dbReference>
<dbReference type="Proteomes" id="UP001328107">
    <property type="component" value="Unassembled WGS sequence"/>
</dbReference>
<reference evidence="4" key="1">
    <citation type="submission" date="2022-10" db="EMBL/GenBank/DDBJ databases">
        <title>Genome assembly of Pristionchus species.</title>
        <authorList>
            <person name="Yoshida K."/>
            <person name="Sommer R.J."/>
        </authorList>
    </citation>
    <scope>NUCLEOTIDE SEQUENCE [LARGE SCALE GENOMIC DNA]</scope>
    <source>
        <strain evidence="2 4">RS5460</strain>
    </source>
</reference>
<dbReference type="AlphaFoldDB" id="A0AAN5CVQ9"/>
<evidence type="ECO:0000313" key="4">
    <source>
        <dbReference type="Proteomes" id="UP001328107"/>
    </source>
</evidence>
<organism evidence="3 4">
    <name type="scientific">Pristionchus mayeri</name>
    <dbReference type="NCBI Taxonomy" id="1317129"/>
    <lineage>
        <taxon>Eukaryota</taxon>
        <taxon>Metazoa</taxon>
        <taxon>Ecdysozoa</taxon>
        <taxon>Nematoda</taxon>
        <taxon>Chromadorea</taxon>
        <taxon>Rhabditida</taxon>
        <taxon>Rhabditina</taxon>
        <taxon>Diplogasteromorpha</taxon>
        <taxon>Diplogasteroidea</taxon>
        <taxon>Neodiplogasteridae</taxon>
        <taxon>Pristionchus</taxon>
    </lineage>
</organism>
<feature type="domain" description="C-type lectin" evidence="1">
    <location>
        <begin position="197"/>
        <end position="313"/>
    </location>
</feature>
<dbReference type="SMART" id="SM00034">
    <property type="entry name" value="CLECT"/>
    <property type="match status" value="1"/>
</dbReference>
<dbReference type="SUPFAM" id="SSF56436">
    <property type="entry name" value="C-type lectin-like"/>
    <property type="match status" value="1"/>
</dbReference>
<dbReference type="InterPro" id="IPR016186">
    <property type="entry name" value="C-type_lectin-like/link_sf"/>
</dbReference>
<dbReference type="PANTHER" id="PTHR31024">
    <property type="entry name" value="C-TYPE LECTIN"/>
    <property type="match status" value="1"/>
</dbReference>
<dbReference type="InterPro" id="IPR016187">
    <property type="entry name" value="CTDL_fold"/>
</dbReference>
<dbReference type="PROSITE" id="PS50041">
    <property type="entry name" value="C_TYPE_LECTIN_2"/>
    <property type="match status" value="1"/>
</dbReference>
<dbReference type="Gene3D" id="3.40.50.410">
    <property type="entry name" value="von Willebrand factor, type A domain"/>
    <property type="match status" value="1"/>
</dbReference>
<dbReference type="PANTHER" id="PTHR31024:SF3">
    <property type="entry name" value="C-TYPE LECTIN-RELATED"/>
    <property type="match status" value="1"/>
</dbReference>
<protein>
    <recommendedName>
        <fullName evidence="1">C-type lectin domain-containing protein</fullName>
    </recommendedName>
</protein>
<dbReference type="CDD" id="cd00037">
    <property type="entry name" value="CLECT"/>
    <property type="match status" value="1"/>
</dbReference>
<name>A0AAN5CVQ9_9BILA</name>
<dbReference type="SUPFAM" id="SSF53300">
    <property type="entry name" value="vWA-like"/>
    <property type="match status" value="1"/>
</dbReference>
<evidence type="ECO:0000313" key="3">
    <source>
        <dbReference type="EMBL" id="GMR51551.1"/>
    </source>
</evidence>
<dbReference type="Pfam" id="PF00059">
    <property type="entry name" value="Lectin_C"/>
    <property type="match status" value="1"/>
</dbReference>
<dbReference type="EMBL" id="BTRK01000005">
    <property type="protein sequence ID" value="GMR51551.1"/>
    <property type="molecule type" value="Genomic_DNA"/>
</dbReference>
<proteinExistence type="predicted"/>
<dbReference type="InterPro" id="IPR001304">
    <property type="entry name" value="C-type_lectin-like"/>
</dbReference>